<gene>
    <name evidence="2" type="ORF">S01H4_50117</name>
</gene>
<dbReference type="EMBL" id="BART01028423">
    <property type="protein sequence ID" value="GAG90389.1"/>
    <property type="molecule type" value="Genomic_DNA"/>
</dbReference>
<protein>
    <recommendedName>
        <fullName evidence="1">NADP-dependent oxidoreductase domain-containing protein</fullName>
    </recommendedName>
</protein>
<feature type="domain" description="NADP-dependent oxidoreductase" evidence="1">
    <location>
        <begin position="18"/>
        <end position="270"/>
    </location>
</feature>
<dbReference type="CDD" id="cd19163">
    <property type="entry name" value="AKR_galDH"/>
    <property type="match status" value="1"/>
</dbReference>
<reference evidence="2" key="1">
    <citation type="journal article" date="2014" name="Front. Microbiol.">
        <title>High frequency of phylogenetically diverse reductive dehalogenase-homologous genes in deep subseafloor sedimentary metagenomes.</title>
        <authorList>
            <person name="Kawai M."/>
            <person name="Futagami T."/>
            <person name="Toyoda A."/>
            <person name="Takaki Y."/>
            <person name="Nishi S."/>
            <person name="Hori S."/>
            <person name="Arai W."/>
            <person name="Tsubouchi T."/>
            <person name="Morono Y."/>
            <person name="Uchiyama I."/>
            <person name="Ito T."/>
            <person name="Fujiyama A."/>
            <person name="Inagaki F."/>
            <person name="Takami H."/>
        </authorList>
    </citation>
    <scope>NUCLEOTIDE SEQUENCE</scope>
    <source>
        <strain evidence="2">Expedition CK06-06</strain>
    </source>
</reference>
<dbReference type="SUPFAM" id="SSF51430">
    <property type="entry name" value="NAD(P)-linked oxidoreductase"/>
    <property type="match status" value="1"/>
</dbReference>
<dbReference type="AlphaFoldDB" id="X1B3T2"/>
<organism evidence="2">
    <name type="scientific">marine sediment metagenome</name>
    <dbReference type="NCBI Taxonomy" id="412755"/>
    <lineage>
        <taxon>unclassified sequences</taxon>
        <taxon>metagenomes</taxon>
        <taxon>ecological metagenomes</taxon>
    </lineage>
</organism>
<sequence>MAMIYRELGKTGLNVSIIGFGASPLGYEFGITDDAEGARAVHLAIDKGINYFDVSPYYGRTLAEERLGTALKGQRQQILLATKTGRYDKDRFDFSARRVVTSLEESLKRLQTDYLDVFQVHDIEFGDKAQIIGETVPAMLNLKEQGKVRFVGVTGYPLGLLKEVAETAEIDMVLSYARYNLMDTALDQVLVPVIRQLGIGLVNASPLHLRVLTAEKGAPDWHPAPEAVLEAGRRAADWCTRQGIDISELALQFALDYAPAATTLVGMSKVPH</sequence>
<proteinExistence type="predicted"/>
<evidence type="ECO:0000313" key="2">
    <source>
        <dbReference type="EMBL" id="GAG90389.1"/>
    </source>
</evidence>
<dbReference type="PANTHER" id="PTHR42686">
    <property type="entry name" value="GH17980P-RELATED"/>
    <property type="match status" value="1"/>
</dbReference>
<dbReference type="GO" id="GO:0010349">
    <property type="term" value="F:L-galactose dehydrogenase activity"/>
    <property type="evidence" value="ECO:0007669"/>
    <property type="project" value="InterPro"/>
</dbReference>
<accession>X1B3T2</accession>
<dbReference type="InterPro" id="IPR020471">
    <property type="entry name" value="AKR"/>
</dbReference>
<dbReference type="InterPro" id="IPR036812">
    <property type="entry name" value="NAD(P)_OxRdtase_dom_sf"/>
</dbReference>
<dbReference type="InterPro" id="IPR023210">
    <property type="entry name" value="NADP_OxRdtase_dom"/>
</dbReference>
<comment type="caution">
    <text evidence="2">The sequence shown here is derived from an EMBL/GenBank/DDBJ whole genome shotgun (WGS) entry which is preliminary data.</text>
</comment>
<name>X1B3T2_9ZZZZ</name>
<dbReference type="GO" id="GO:0005829">
    <property type="term" value="C:cytosol"/>
    <property type="evidence" value="ECO:0007669"/>
    <property type="project" value="TreeGrafter"/>
</dbReference>
<dbReference type="PANTHER" id="PTHR42686:SF1">
    <property type="entry name" value="GH17980P-RELATED"/>
    <property type="match status" value="1"/>
</dbReference>
<dbReference type="InterPro" id="IPR044479">
    <property type="entry name" value="LGALDH-like"/>
</dbReference>
<feature type="non-terminal residue" evidence="2">
    <location>
        <position position="272"/>
    </location>
</feature>
<dbReference type="PRINTS" id="PR00069">
    <property type="entry name" value="ALDKETRDTASE"/>
</dbReference>
<evidence type="ECO:0000259" key="1">
    <source>
        <dbReference type="Pfam" id="PF00248"/>
    </source>
</evidence>
<dbReference type="Pfam" id="PF00248">
    <property type="entry name" value="Aldo_ket_red"/>
    <property type="match status" value="1"/>
</dbReference>
<dbReference type="Gene3D" id="3.20.20.100">
    <property type="entry name" value="NADP-dependent oxidoreductase domain"/>
    <property type="match status" value="1"/>
</dbReference>